<dbReference type="EMBL" id="LXQA010261031">
    <property type="protein sequence ID" value="MCI38883.1"/>
    <property type="molecule type" value="Genomic_DNA"/>
</dbReference>
<dbReference type="Proteomes" id="UP000265520">
    <property type="component" value="Unassembled WGS sequence"/>
</dbReference>
<feature type="transmembrane region" description="Helical" evidence="1">
    <location>
        <begin position="40"/>
        <end position="60"/>
    </location>
</feature>
<proteinExistence type="predicted"/>
<protein>
    <submittedName>
        <fullName evidence="2">Uncharacterized protein</fullName>
    </submittedName>
</protein>
<evidence type="ECO:0000313" key="3">
    <source>
        <dbReference type="Proteomes" id="UP000265520"/>
    </source>
</evidence>
<comment type="caution">
    <text evidence="2">The sequence shown here is derived from an EMBL/GenBank/DDBJ whole genome shotgun (WGS) entry which is preliminary data.</text>
</comment>
<organism evidence="2 3">
    <name type="scientific">Trifolium medium</name>
    <dbReference type="NCBI Taxonomy" id="97028"/>
    <lineage>
        <taxon>Eukaryota</taxon>
        <taxon>Viridiplantae</taxon>
        <taxon>Streptophyta</taxon>
        <taxon>Embryophyta</taxon>
        <taxon>Tracheophyta</taxon>
        <taxon>Spermatophyta</taxon>
        <taxon>Magnoliopsida</taxon>
        <taxon>eudicotyledons</taxon>
        <taxon>Gunneridae</taxon>
        <taxon>Pentapetalae</taxon>
        <taxon>rosids</taxon>
        <taxon>fabids</taxon>
        <taxon>Fabales</taxon>
        <taxon>Fabaceae</taxon>
        <taxon>Papilionoideae</taxon>
        <taxon>50 kb inversion clade</taxon>
        <taxon>NPAAA clade</taxon>
        <taxon>Hologalegina</taxon>
        <taxon>IRL clade</taxon>
        <taxon>Trifolieae</taxon>
        <taxon>Trifolium</taxon>
    </lineage>
</organism>
<sequence>MGNLVLAVLLQDMAHFLEVTHRLVLLHPEFCFSDDSKAVTSTFMILITGIPAIGIQILFLGHVVKPDQCRFCVATRKD</sequence>
<keyword evidence="1" id="KW-0812">Transmembrane</keyword>
<keyword evidence="1" id="KW-1133">Transmembrane helix</keyword>
<keyword evidence="3" id="KW-1185">Reference proteome</keyword>
<keyword evidence="1" id="KW-0472">Membrane</keyword>
<feature type="non-terminal residue" evidence="2">
    <location>
        <position position="78"/>
    </location>
</feature>
<dbReference type="AlphaFoldDB" id="A0A392RQI9"/>
<accession>A0A392RQI9</accession>
<evidence type="ECO:0000313" key="2">
    <source>
        <dbReference type="EMBL" id="MCI38883.1"/>
    </source>
</evidence>
<name>A0A392RQI9_9FABA</name>
<reference evidence="2 3" key="1">
    <citation type="journal article" date="2018" name="Front. Plant Sci.">
        <title>Red Clover (Trifolium pratense) and Zigzag Clover (T. medium) - A Picture of Genomic Similarities and Differences.</title>
        <authorList>
            <person name="Dluhosova J."/>
            <person name="Istvanek J."/>
            <person name="Nedelnik J."/>
            <person name="Repkova J."/>
        </authorList>
    </citation>
    <scope>NUCLEOTIDE SEQUENCE [LARGE SCALE GENOMIC DNA]</scope>
    <source>
        <strain evidence="3">cv. 10/8</strain>
        <tissue evidence="2">Leaf</tissue>
    </source>
</reference>
<evidence type="ECO:0000256" key="1">
    <source>
        <dbReference type="SAM" id="Phobius"/>
    </source>
</evidence>